<keyword evidence="1" id="KW-1133">Transmembrane helix</keyword>
<reference evidence="3" key="1">
    <citation type="submission" date="2017-01" db="EMBL/GenBank/DDBJ databases">
        <authorList>
            <person name="Wang Y."/>
            <person name="White M."/>
            <person name="Kvist S."/>
            <person name="Moncalvo J.-M."/>
        </authorList>
    </citation>
    <scope>NUCLEOTIDE SEQUENCE [LARGE SCALE GENOMIC DNA]</scope>
    <source>
        <strain evidence="3">COL-18-3</strain>
    </source>
</reference>
<protein>
    <submittedName>
        <fullName evidence="2">Uncharacterized protein</fullName>
    </submittedName>
</protein>
<organism evidence="2 3">
    <name type="scientific">Zancudomyces culisetae</name>
    <name type="common">Gut fungus</name>
    <name type="synonym">Smittium culisetae</name>
    <dbReference type="NCBI Taxonomy" id="1213189"/>
    <lineage>
        <taxon>Eukaryota</taxon>
        <taxon>Fungi</taxon>
        <taxon>Fungi incertae sedis</taxon>
        <taxon>Zoopagomycota</taxon>
        <taxon>Kickxellomycotina</taxon>
        <taxon>Harpellomycetes</taxon>
        <taxon>Harpellales</taxon>
        <taxon>Legeriomycetaceae</taxon>
        <taxon>Zancudomyces</taxon>
    </lineage>
</organism>
<keyword evidence="1" id="KW-0472">Membrane</keyword>
<dbReference type="OrthoDB" id="415411at2759"/>
<gene>
    <name evidence="2" type="ORF">AX774_g6510</name>
</gene>
<evidence type="ECO:0000313" key="3">
    <source>
        <dbReference type="Proteomes" id="UP000188320"/>
    </source>
</evidence>
<keyword evidence="3" id="KW-1185">Reference proteome</keyword>
<dbReference type="EMBL" id="LSSK01001317">
    <property type="protein sequence ID" value="OMH80068.1"/>
    <property type="molecule type" value="Genomic_DNA"/>
</dbReference>
<name>A0A1R1PGK6_ZANCU</name>
<dbReference type="AlphaFoldDB" id="A0A1R1PGK6"/>
<evidence type="ECO:0000313" key="2">
    <source>
        <dbReference type="EMBL" id="OMH80068.1"/>
    </source>
</evidence>
<accession>A0A1R1PGK6</accession>
<evidence type="ECO:0000256" key="1">
    <source>
        <dbReference type="SAM" id="Phobius"/>
    </source>
</evidence>
<dbReference type="Gene3D" id="3.40.720.10">
    <property type="entry name" value="Alkaline Phosphatase, subunit A"/>
    <property type="match status" value="1"/>
</dbReference>
<comment type="caution">
    <text evidence="2">The sequence shown here is derived from an EMBL/GenBank/DDBJ whole genome shotgun (WGS) entry which is preliminary data.</text>
</comment>
<keyword evidence="1" id="KW-0812">Transmembrane</keyword>
<proteinExistence type="predicted"/>
<dbReference type="InterPro" id="IPR017850">
    <property type="entry name" value="Alkaline_phosphatase_core_sf"/>
</dbReference>
<sequence>MGQEDSQNLPLNSRAEEVERLEIPQTQVGVFEVKQPYESQLSQHGSTTQRKRRMQTRAWDLGITVLLLVVVTLIGAGINKKAVYGTRDTSVWEPSIREQAQGEKSKVVKSRQPLLILVSIDGFKPSYLSYKNTPNLLSICHSKEGALCPQFMRPSFPVGAYSLYFLSSSMVS</sequence>
<dbReference type="Proteomes" id="UP000188320">
    <property type="component" value="Unassembled WGS sequence"/>
</dbReference>
<feature type="transmembrane region" description="Helical" evidence="1">
    <location>
        <begin position="58"/>
        <end position="78"/>
    </location>
</feature>